<reference evidence="1" key="1">
    <citation type="submission" date="2018-02" db="EMBL/GenBank/DDBJ databases">
        <title>Rhizophora mucronata_Transcriptome.</title>
        <authorList>
            <person name="Meera S.P."/>
            <person name="Sreeshan A."/>
            <person name="Augustine A."/>
        </authorList>
    </citation>
    <scope>NUCLEOTIDE SEQUENCE</scope>
    <source>
        <tissue evidence="1">Leaf</tissue>
    </source>
</reference>
<proteinExistence type="predicted"/>
<protein>
    <submittedName>
        <fullName evidence="1">Pectin acetylesterase</fullName>
    </submittedName>
</protein>
<name>A0A2P2K6Z8_RHIMU</name>
<accession>A0A2P2K6Z8</accession>
<dbReference type="EMBL" id="GGEC01020969">
    <property type="protein sequence ID" value="MBX01453.1"/>
    <property type="molecule type" value="Transcribed_RNA"/>
</dbReference>
<dbReference type="AlphaFoldDB" id="A0A2P2K6Z8"/>
<sequence>MVQRQLGQNILNKDMMSSCQPSAVVLHTIINNMQVWNQGLKFHGCPSAEVLKTCSLEWPKWLRASSQLNKIHVIASRIAWI</sequence>
<organism evidence="1">
    <name type="scientific">Rhizophora mucronata</name>
    <name type="common">Asiatic mangrove</name>
    <dbReference type="NCBI Taxonomy" id="61149"/>
    <lineage>
        <taxon>Eukaryota</taxon>
        <taxon>Viridiplantae</taxon>
        <taxon>Streptophyta</taxon>
        <taxon>Embryophyta</taxon>
        <taxon>Tracheophyta</taxon>
        <taxon>Spermatophyta</taxon>
        <taxon>Magnoliopsida</taxon>
        <taxon>eudicotyledons</taxon>
        <taxon>Gunneridae</taxon>
        <taxon>Pentapetalae</taxon>
        <taxon>rosids</taxon>
        <taxon>fabids</taxon>
        <taxon>Malpighiales</taxon>
        <taxon>Rhizophoraceae</taxon>
        <taxon>Rhizophora</taxon>
    </lineage>
</organism>
<evidence type="ECO:0000313" key="1">
    <source>
        <dbReference type="EMBL" id="MBX01453.1"/>
    </source>
</evidence>